<evidence type="ECO:0000256" key="8">
    <source>
        <dbReference type="ARBA" id="ARBA00023136"/>
    </source>
</evidence>
<comment type="similarity">
    <text evidence="4">Belongs to the TMEM218 family.</text>
</comment>
<evidence type="ECO:0000256" key="3">
    <source>
        <dbReference type="ARBA" id="ARBA00004141"/>
    </source>
</evidence>
<dbReference type="GeneID" id="106473662"/>
<evidence type="ECO:0000313" key="13">
    <source>
        <dbReference type="RefSeq" id="XP_013789795.1"/>
    </source>
</evidence>
<dbReference type="PANTHER" id="PTHR31622">
    <property type="entry name" value="TRANSMEMBRANE PROTEIN 218"/>
    <property type="match status" value="1"/>
</dbReference>
<keyword evidence="8 10" id="KW-0472">Membrane</keyword>
<evidence type="ECO:0000256" key="2">
    <source>
        <dbReference type="ARBA" id="ARBA00004138"/>
    </source>
</evidence>
<proteinExistence type="inferred from homology"/>
<evidence type="ECO:0000256" key="5">
    <source>
        <dbReference type="ARBA" id="ARBA00015054"/>
    </source>
</evidence>
<keyword evidence="9" id="KW-0966">Cell projection</keyword>
<dbReference type="Proteomes" id="UP000694941">
    <property type="component" value="Unplaced"/>
</dbReference>
<feature type="transmembrane region" description="Helical" evidence="10">
    <location>
        <begin position="79"/>
        <end position="106"/>
    </location>
</feature>
<dbReference type="RefSeq" id="XP_013789795.1">
    <property type="nucleotide sequence ID" value="XM_013934341.2"/>
</dbReference>
<evidence type="ECO:0000256" key="9">
    <source>
        <dbReference type="ARBA" id="ARBA00023273"/>
    </source>
</evidence>
<keyword evidence="6 10" id="KW-0812">Transmembrane</keyword>
<reference evidence="13" key="1">
    <citation type="submission" date="2025-08" db="UniProtKB">
        <authorList>
            <consortium name="RefSeq"/>
        </authorList>
    </citation>
    <scope>IDENTIFICATION</scope>
    <source>
        <tissue evidence="13">Muscle</tissue>
    </source>
</reference>
<dbReference type="InterPro" id="IPR057973">
    <property type="entry name" value="TMEM218_N"/>
</dbReference>
<evidence type="ECO:0000259" key="11">
    <source>
        <dbReference type="Pfam" id="PF25810"/>
    </source>
</evidence>
<evidence type="ECO:0000256" key="10">
    <source>
        <dbReference type="SAM" id="Phobius"/>
    </source>
</evidence>
<evidence type="ECO:0000256" key="6">
    <source>
        <dbReference type="ARBA" id="ARBA00022692"/>
    </source>
</evidence>
<name>A0ABM1BW30_LIMPO</name>
<evidence type="ECO:0000256" key="7">
    <source>
        <dbReference type="ARBA" id="ARBA00022989"/>
    </source>
</evidence>
<evidence type="ECO:0000256" key="4">
    <source>
        <dbReference type="ARBA" id="ARBA00010775"/>
    </source>
</evidence>
<feature type="domain" description="Transmembrane protein 218 N-terminal" evidence="11">
    <location>
        <begin position="4"/>
        <end position="61"/>
    </location>
</feature>
<sequence length="127" mass="14142">MESGRVFGVGPGVFIVAFIWSFAVFIFLAISRTKTIGATTGGLATIFVLAVVTIILFVIPREQLDTSENDEFEIFDKLFYWRVALVVFMGISFIGGLTCVFVTVWMEPVFAKPLKQSKQWTISMSGQ</sequence>
<accession>A0ABM1BW30</accession>
<feature type="transmembrane region" description="Helical" evidence="10">
    <location>
        <begin position="6"/>
        <end position="30"/>
    </location>
</feature>
<dbReference type="PANTHER" id="PTHR31622:SF1">
    <property type="entry name" value="TRANSMEMBRANE PROTEIN 218"/>
    <property type="match status" value="1"/>
</dbReference>
<feature type="transmembrane region" description="Helical" evidence="10">
    <location>
        <begin position="42"/>
        <end position="59"/>
    </location>
</feature>
<organism evidence="12 13">
    <name type="scientific">Limulus polyphemus</name>
    <name type="common">Atlantic horseshoe crab</name>
    <dbReference type="NCBI Taxonomy" id="6850"/>
    <lineage>
        <taxon>Eukaryota</taxon>
        <taxon>Metazoa</taxon>
        <taxon>Ecdysozoa</taxon>
        <taxon>Arthropoda</taxon>
        <taxon>Chelicerata</taxon>
        <taxon>Merostomata</taxon>
        <taxon>Xiphosura</taxon>
        <taxon>Limulidae</taxon>
        <taxon>Limulus</taxon>
    </lineage>
</organism>
<comment type="subcellular location">
    <subcellularLocation>
        <location evidence="2">Cell projection</location>
        <location evidence="2">Cilium</location>
    </subcellularLocation>
    <subcellularLocation>
        <location evidence="3">Membrane</location>
        <topology evidence="3">Multi-pass membrane protein</topology>
    </subcellularLocation>
</comment>
<evidence type="ECO:0000256" key="1">
    <source>
        <dbReference type="ARBA" id="ARBA00003173"/>
    </source>
</evidence>
<keyword evidence="7 10" id="KW-1133">Transmembrane helix</keyword>
<comment type="function">
    <text evidence="1">May be involved in ciliary biogenesis or function.</text>
</comment>
<evidence type="ECO:0000313" key="12">
    <source>
        <dbReference type="Proteomes" id="UP000694941"/>
    </source>
</evidence>
<protein>
    <recommendedName>
        <fullName evidence="5">Transmembrane protein 218</fullName>
    </recommendedName>
</protein>
<dbReference type="InterPro" id="IPR026771">
    <property type="entry name" value="Tmem218"/>
</dbReference>
<dbReference type="Pfam" id="PF25810">
    <property type="entry name" value="TMEM218_N"/>
    <property type="match status" value="1"/>
</dbReference>
<gene>
    <name evidence="13" type="primary">LOC106473662</name>
</gene>
<keyword evidence="12" id="KW-1185">Reference proteome</keyword>